<dbReference type="GO" id="GO:0003676">
    <property type="term" value="F:nucleic acid binding"/>
    <property type="evidence" value="ECO:0007669"/>
    <property type="project" value="InterPro"/>
</dbReference>
<dbReference type="InParanoid" id="A0A4W3H5R6"/>
<dbReference type="InterPro" id="IPR035979">
    <property type="entry name" value="RBD_domain_sf"/>
</dbReference>
<proteinExistence type="predicted"/>
<evidence type="ECO:0000313" key="2">
    <source>
        <dbReference type="Proteomes" id="UP000314986"/>
    </source>
</evidence>
<name>A0A4W3H5R6_CALMI</name>
<dbReference type="Gene3D" id="3.30.70.330">
    <property type="match status" value="1"/>
</dbReference>
<dbReference type="InterPro" id="IPR012677">
    <property type="entry name" value="Nucleotide-bd_a/b_plait_sf"/>
</dbReference>
<keyword evidence="2" id="KW-1185">Reference proteome</keyword>
<dbReference type="Ensembl" id="ENSCMIT00000005518.1">
    <property type="protein sequence ID" value="ENSCMIP00000005334.1"/>
    <property type="gene ID" value="ENSCMIG00000003104.1"/>
</dbReference>
<dbReference type="STRING" id="7868.ENSCMIP00000005334"/>
<evidence type="ECO:0008006" key="3">
    <source>
        <dbReference type="Google" id="ProtNLM"/>
    </source>
</evidence>
<sequence>MYYFFEGVITSRKATRQSTKNQDGSMEEHKILPSPVVHVRGLLDGVMEVDLMDSLQDFGTISYVMLIPNKRQALVEFEEIDGACGCVNYAADNPVYVAGHRNPVVSRLVDHFPGGNNASPKKETMIWSLKRSVFVFCGSTW</sequence>
<reference evidence="2" key="1">
    <citation type="journal article" date="2006" name="Science">
        <title>Ancient noncoding elements conserved in the human genome.</title>
        <authorList>
            <person name="Venkatesh B."/>
            <person name="Kirkness E.F."/>
            <person name="Loh Y.H."/>
            <person name="Halpern A.L."/>
            <person name="Lee A.P."/>
            <person name="Johnson J."/>
            <person name="Dandona N."/>
            <person name="Viswanathan L.D."/>
            <person name="Tay A."/>
            <person name="Venter J.C."/>
            <person name="Strausberg R.L."/>
            <person name="Brenner S."/>
        </authorList>
    </citation>
    <scope>NUCLEOTIDE SEQUENCE [LARGE SCALE GENOMIC DNA]</scope>
</reference>
<reference evidence="1" key="5">
    <citation type="submission" date="2025-09" db="UniProtKB">
        <authorList>
            <consortium name="Ensembl"/>
        </authorList>
    </citation>
    <scope>IDENTIFICATION</scope>
</reference>
<protein>
    <recommendedName>
        <fullName evidence="3">RRM domain-containing protein</fullName>
    </recommendedName>
</protein>
<dbReference type="PANTHER" id="PTHR15592">
    <property type="entry name" value="MATRIN 3/NUCLEAR PROTEIN 220-RELATED"/>
    <property type="match status" value="1"/>
</dbReference>
<dbReference type="GeneTree" id="ENSGT01030000234642"/>
<reference evidence="2" key="3">
    <citation type="journal article" date="2014" name="Nature">
        <title>Elephant shark genome provides unique insights into gnathostome evolution.</title>
        <authorList>
            <consortium name="International Elephant Shark Genome Sequencing Consortium"/>
            <person name="Venkatesh B."/>
            <person name="Lee A.P."/>
            <person name="Ravi V."/>
            <person name="Maurya A.K."/>
            <person name="Lian M.M."/>
            <person name="Swann J.B."/>
            <person name="Ohta Y."/>
            <person name="Flajnik M.F."/>
            <person name="Sutoh Y."/>
            <person name="Kasahara M."/>
            <person name="Hoon S."/>
            <person name="Gangu V."/>
            <person name="Roy S.W."/>
            <person name="Irimia M."/>
            <person name="Korzh V."/>
            <person name="Kondrychyn I."/>
            <person name="Lim Z.W."/>
            <person name="Tay B.H."/>
            <person name="Tohari S."/>
            <person name="Kong K.W."/>
            <person name="Ho S."/>
            <person name="Lorente-Galdos B."/>
            <person name="Quilez J."/>
            <person name="Marques-Bonet T."/>
            <person name="Raney B.J."/>
            <person name="Ingham P.W."/>
            <person name="Tay A."/>
            <person name="Hillier L.W."/>
            <person name="Minx P."/>
            <person name="Boehm T."/>
            <person name="Wilson R.K."/>
            <person name="Brenner S."/>
            <person name="Warren W.C."/>
        </authorList>
    </citation>
    <scope>NUCLEOTIDE SEQUENCE [LARGE SCALE GENOMIC DNA]</scope>
</reference>
<evidence type="ECO:0000313" key="1">
    <source>
        <dbReference type="Ensembl" id="ENSCMIP00000005334.1"/>
    </source>
</evidence>
<dbReference type="AlphaFoldDB" id="A0A4W3H5R6"/>
<reference evidence="1" key="4">
    <citation type="submission" date="2025-08" db="UniProtKB">
        <authorList>
            <consortium name="Ensembl"/>
        </authorList>
    </citation>
    <scope>IDENTIFICATION</scope>
</reference>
<accession>A0A4W3H5R6</accession>
<dbReference type="Proteomes" id="UP000314986">
    <property type="component" value="Unassembled WGS sequence"/>
</dbReference>
<reference evidence="2" key="2">
    <citation type="journal article" date="2007" name="PLoS Biol.">
        <title>Survey sequencing and comparative analysis of the elephant shark (Callorhinchus milii) genome.</title>
        <authorList>
            <person name="Venkatesh B."/>
            <person name="Kirkness E.F."/>
            <person name="Loh Y.H."/>
            <person name="Halpern A.L."/>
            <person name="Lee A.P."/>
            <person name="Johnson J."/>
            <person name="Dandona N."/>
            <person name="Viswanathan L.D."/>
            <person name="Tay A."/>
            <person name="Venter J.C."/>
            <person name="Strausberg R.L."/>
            <person name="Brenner S."/>
        </authorList>
    </citation>
    <scope>NUCLEOTIDE SEQUENCE [LARGE SCALE GENOMIC DNA]</scope>
</reference>
<dbReference type="SUPFAM" id="SSF54928">
    <property type="entry name" value="RNA-binding domain, RBD"/>
    <property type="match status" value="1"/>
</dbReference>
<organism evidence="1 2">
    <name type="scientific">Callorhinchus milii</name>
    <name type="common">Ghost shark</name>
    <dbReference type="NCBI Taxonomy" id="7868"/>
    <lineage>
        <taxon>Eukaryota</taxon>
        <taxon>Metazoa</taxon>
        <taxon>Chordata</taxon>
        <taxon>Craniata</taxon>
        <taxon>Vertebrata</taxon>
        <taxon>Chondrichthyes</taxon>
        <taxon>Holocephali</taxon>
        <taxon>Chimaeriformes</taxon>
        <taxon>Callorhinchidae</taxon>
        <taxon>Callorhinchus</taxon>
    </lineage>
</organism>